<dbReference type="AlphaFoldDB" id="A0A5N6HCF2"/>
<reference evidence="1" key="1">
    <citation type="submission" date="2019-04" db="EMBL/GenBank/DDBJ databases">
        <title>Friends and foes A comparative genomics study of 23 Aspergillus species from section Flavi.</title>
        <authorList>
            <consortium name="DOE Joint Genome Institute"/>
            <person name="Kjaerbolling I."/>
            <person name="Vesth T."/>
            <person name="Frisvad J.C."/>
            <person name="Nybo J.L."/>
            <person name="Theobald S."/>
            <person name="Kildgaard S."/>
            <person name="Isbrandt T."/>
            <person name="Kuo A."/>
            <person name="Sato A."/>
            <person name="Lyhne E.K."/>
            <person name="Kogle M.E."/>
            <person name="Wiebenga A."/>
            <person name="Kun R.S."/>
            <person name="Lubbers R.J."/>
            <person name="Makela M.R."/>
            <person name="Barry K."/>
            <person name="Chovatia M."/>
            <person name="Clum A."/>
            <person name="Daum C."/>
            <person name="Haridas S."/>
            <person name="He G."/>
            <person name="LaButti K."/>
            <person name="Lipzen A."/>
            <person name="Mondo S."/>
            <person name="Riley R."/>
            <person name="Salamov A."/>
            <person name="Simmons B.A."/>
            <person name="Magnuson J.K."/>
            <person name="Henrissat B."/>
            <person name="Mortensen U.H."/>
            <person name="Larsen T.O."/>
            <person name="Devries R.P."/>
            <person name="Grigoriev I.V."/>
            <person name="Machida M."/>
            <person name="Baker S.E."/>
            <person name="Andersen M.R."/>
        </authorList>
    </citation>
    <scope>NUCLEOTIDE SEQUENCE [LARGE SCALE GENOMIC DNA]</scope>
    <source>
        <strain evidence="1">CBS 121.62</strain>
    </source>
</reference>
<dbReference type="Proteomes" id="UP000325434">
    <property type="component" value="Unassembled WGS sequence"/>
</dbReference>
<evidence type="ECO:0000313" key="1">
    <source>
        <dbReference type="EMBL" id="KAB8252156.1"/>
    </source>
</evidence>
<sequence>MGSSIEKLNFGSSMVAECSVSMEMLNGMSELASCGVSICTKLYGHLLLVGRESYFHSKWFDCNVFINRALWPLPTHAIRVCNIPYLGRGIPILKATLNKTEIIPRKLLGTSVSQSKRRIPASSPNHES</sequence>
<name>A0A5N6HCF2_ASPFL</name>
<organism evidence="1">
    <name type="scientific">Aspergillus flavus</name>
    <dbReference type="NCBI Taxonomy" id="5059"/>
    <lineage>
        <taxon>Eukaryota</taxon>
        <taxon>Fungi</taxon>
        <taxon>Dikarya</taxon>
        <taxon>Ascomycota</taxon>
        <taxon>Pezizomycotina</taxon>
        <taxon>Eurotiomycetes</taxon>
        <taxon>Eurotiomycetidae</taxon>
        <taxon>Eurotiales</taxon>
        <taxon>Aspergillaceae</taxon>
        <taxon>Aspergillus</taxon>
        <taxon>Aspergillus subgen. Circumdati</taxon>
    </lineage>
</organism>
<protein>
    <submittedName>
        <fullName evidence="1">Uncharacterized protein</fullName>
    </submittedName>
</protein>
<gene>
    <name evidence="1" type="ORF">BDV35DRAFT_252441</name>
</gene>
<accession>A0A5N6HCF2</accession>
<dbReference type="EMBL" id="ML734556">
    <property type="protein sequence ID" value="KAB8252156.1"/>
    <property type="molecule type" value="Genomic_DNA"/>
</dbReference>
<proteinExistence type="predicted"/>